<protein>
    <submittedName>
        <fullName evidence="1">Uncharacterized protein</fullName>
    </submittedName>
</protein>
<dbReference type="OrthoDB" id="9802488at2759"/>
<name>A0A7D9LSV6_PARCT</name>
<dbReference type="AlphaFoldDB" id="A0A7D9LSV6"/>
<dbReference type="Proteomes" id="UP001152795">
    <property type="component" value="Unassembled WGS sequence"/>
</dbReference>
<sequence>MRKKIYLEEQKQLESLEKHYETDRSTFFKITSSIRKKKEVSIQGLEVDRTLIYDPKEVLSVWKKHYSDLFTPKTNPKYDEEFRRFVEAKITEYESESFNAENDPLDNTFTEHEVLDVCSKLPNGKVSGPDGLTYEHIKHAGITLAPKLTRIFNALREFEIVSDSFVLGDIISLFKGSSCAQCRTWEQSLLFDTVWIDGLFFKLYNNGMNGKSWRLLRNWYKRQTSRVRANGLISEKFPVQQGSKDYKNSLILWNPTAVVGDSTLTQGKPLQLHLEKPPGHSTRIMQQGTGSYTMLK</sequence>
<reference evidence="1" key="1">
    <citation type="submission" date="2020-04" db="EMBL/GenBank/DDBJ databases">
        <authorList>
            <person name="Alioto T."/>
            <person name="Alioto T."/>
            <person name="Gomez Garrido J."/>
        </authorList>
    </citation>
    <scope>NUCLEOTIDE SEQUENCE</scope>
    <source>
        <strain evidence="1">A484AB</strain>
    </source>
</reference>
<evidence type="ECO:0000313" key="2">
    <source>
        <dbReference type="Proteomes" id="UP001152795"/>
    </source>
</evidence>
<keyword evidence="2" id="KW-1185">Reference proteome</keyword>
<comment type="caution">
    <text evidence="1">The sequence shown here is derived from an EMBL/GenBank/DDBJ whole genome shotgun (WGS) entry which is preliminary data.</text>
</comment>
<organism evidence="1 2">
    <name type="scientific">Paramuricea clavata</name>
    <name type="common">Red gorgonian</name>
    <name type="synonym">Violescent sea-whip</name>
    <dbReference type="NCBI Taxonomy" id="317549"/>
    <lineage>
        <taxon>Eukaryota</taxon>
        <taxon>Metazoa</taxon>
        <taxon>Cnidaria</taxon>
        <taxon>Anthozoa</taxon>
        <taxon>Octocorallia</taxon>
        <taxon>Malacalcyonacea</taxon>
        <taxon>Plexauridae</taxon>
        <taxon>Paramuricea</taxon>
    </lineage>
</organism>
<evidence type="ECO:0000313" key="1">
    <source>
        <dbReference type="EMBL" id="CAB4036620.1"/>
    </source>
</evidence>
<accession>A0A7D9LSV6</accession>
<dbReference type="EMBL" id="CACRXK020022233">
    <property type="protein sequence ID" value="CAB4036620.1"/>
    <property type="molecule type" value="Genomic_DNA"/>
</dbReference>
<proteinExistence type="predicted"/>
<gene>
    <name evidence="1" type="ORF">PACLA_8A038347</name>
</gene>